<evidence type="ECO:0000313" key="3">
    <source>
        <dbReference type="Proteomes" id="UP000738325"/>
    </source>
</evidence>
<evidence type="ECO:0000256" key="1">
    <source>
        <dbReference type="SAM" id="MobiDB-lite"/>
    </source>
</evidence>
<feature type="compositionally biased region" description="Basic and acidic residues" evidence="1">
    <location>
        <begin position="168"/>
        <end position="191"/>
    </location>
</feature>
<proteinExistence type="predicted"/>
<dbReference type="AlphaFoldDB" id="A0A9P6UQ89"/>
<accession>A0A9P6UQ89</accession>
<keyword evidence="3" id="KW-1185">Reference proteome</keyword>
<evidence type="ECO:0000313" key="2">
    <source>
        <dbReference type="EMBL" id="KAG0316073.1"/>
    </source>
</evidence>
<sequence length="219" mass="25205">MVGVERAYPQGSQYQDREGPRDGGLGQKQPMMKEPLSRDYRQVRSYSNMDYETEWDSFHRQSRYSGDQKMPPRENRRSMSPISAHRHSGMESGRPFEGNTARYPYPSDRQDQYSREEMDRLPPRPFRHDDKMVASPLPREDQPGYFEQAGRSNSYRAPTTNYGIPQHRGQEPLPRHADGSHESARRERHSIDMPLASPTTPVGAPPPKRSMSTATIATR</sequence>
<feature type="region of interest" description="Disordered" evidence="1">
    <location>
        <begin position="1"/>
        <end position="219"/>
    </location>
</feature>
<feature type="compositionally biased region" description="Polar residues" evidence="1">
    <location>
        <begin position="210"/>
        <end position="219"/>
    </location>
</feature>
<name>A0A9P6UQ89_9FUNG</name>
<dbReference type="Proteomes" id="UP000738325">
    <property type="component" value="Unassembled WGS sequence"/>
</dbReference>
<comment type="caution">
    <text evidence="2">The sequence shown here is derived from an EMBL/GenBank/DDBJ whole genome shotgun (WGS) entry which is preliminary data.</text>
</comment>
<gene>
    <name evidence="2" type="ORF">BGZ99_007053</name>
</gene>
<feature type="compositionally biased region" description="Polar residues" evidence="1">
    <location>
        <begin position="150"/>
        <end position="163"/>
    </location>
</feature>
<dbReference type="EMBL" id="JAAAIP010000498">
    <property type="protein sequence ID" value="KAG0316073.1"/>
    <property type="molecule type" value="Genomic_DNA"/>
</dbReference>
<organism evidence="2 3">
    <name type="scientific">Dissophora globulifera</name>
    <dbReference type="NCBI Taxonomy" id="979702"/>
    <lineage>
        <taxon>Eukaryota</taxon>
        <taxon>Fungi</taxon>
        <taxon>Fungi incertae sedis</taxon>
        <taxon>Mucoromycota</taxon>
        <taxon>Mortierellomycotina</taxon>
        <taxon>Mortierellomycetes</taxon>
        <taxon>Mortierellales</taxon>
        <taxon>Mortierellaceae</taxon>
        <taxon>Dissophora</taxon>
    </lineage>
</organism>
<dbReference type="OrthoDB" id="4748970at2759"/>
<feature type="compositionally biased region" description="Basic and acidic residues" evidence="1">
    <location>
        <begin position="108"/>
        <end position="142"/>
    </location>
</feature>
<protein>
    <submittedName>
        <fullName evidence="2">Uncharacterized protein</fullName>
    </submittedName>
</protein>
<reference evidence="2" key="1">
    <citation type="journal article" date="2020" name="Fungal Divers.">
        <title>Resolving the Mortierellaceae phylogeny through synthesis of multi-gene phylogenetics and phylogenomics.</title>
        <authorList>
            <person name="Vandepol N."/>
            <person name="Liber J."/>
            <person name="Desiro A."/>
            <person name="Na H."/>
            <person name="Kennedy M."/>
            <person name="Barry K."/>
            <person name="Grigoriev I.V."/>
            <person name="Miller A.N."/>
            <person name="O'Donnell K."/>
            <person name="Stajich J.E."/>
            <person name="Bonito G."/>
        </authorList>
    </citation>
    <scope>NUCLEOTIDE SEQUENCE</scope>
    <source>
        <strain evidence="2">REB-010B</strain>
    </source>
</reference>